<dbReference type="GO" id="GO:0046872">
    <property type="term" value="F:metal ion binding"/>
    <property type="evidence" value="ECO:0007669"/>
    <property type="project" value="UniProtKB-KW"/>
</dbReference>
<keyword evidence="2 6" id="KW-0479">Metal-binding</keyword>
<evidence type="ECO:0000256" key="3">
    <source>
        <dbReference type="ARBA" id="ARBA00022801"/>
    </source>
</evidence>
<dbReference type="Proteomes" id="UP001515480">
    <property type="component" value="Unassembled WGS sequence"/>
</dbReference>
<comment type="caution">
    <text evidence="10">The sequence shown here is derived from an EMBL/GenBank/DDBJ whole genome shotgun (WGS) entry which is preliminary data.</text>
</comment>
<dbReference type="InterPro" id="IPR007036">
    <property type="entry name" value="Aste_AspA_hybrid_dom"/>
</dbReference>
<dbReference type="HAMAP" id="MF_00704">
    <property type="entry name" value="Aspartoacylase"/>
    <property type="match status" value="1"/>
</dbReference>
<evidence type="ECO:0000256" key="2">
    <source>
        <dbReference type="ARBA" id="ARBA00022723"/>
    </source>
</evidence>
<reference evidence="10 11" key="1">
    <citation type="journal article" date="2024" name="Science">
        <title>Giant polyketide synthase enzymes in the biosynthesis of giant marine polyether toxins.</title>
        <authorList>
            <person name="Fallon T.R."/>
            <person name="Shende V.V."/>
            <person name="Wierzbicki I.H."/>
            <person name="Pendleton A.L."/>
            <person name="Watervoot N.F."/>
            <person name="Auber R.P."/>
            <person name="Gonzalez D.J."/>
            <person name="Wisecaver J.H."/>
            <person name="Moore B.S."/>
        </authorList>
    </citation>
    <scope>NUCLEOTIDE SEQUENCE [LARGE SCALE GENOMIC DNA]</scope>
    <source>
        <strain evidence="10 11">12B1</strain>
    </source>
</reference>
<gene>
    <name evidence="10" type="ORF">AB1Y20_022067</name>
</gene>
<comment type="similarity">
    <text evidence="1">Belongs to the AspA/AstE family. Aspartoacylase subfamily.</text>
</comment>
<dbReference type="GO" id="GO:0005829">
    <property type="term" value="C:cytosol"/>
    <property type="evidence" value="ECO:0007669"/>
    <property type="project" value="TreeGrafter"/>
</dbReference>
<dbReference type="SUPFAM" id="SSF53187">
    <property type="entry name" value="Zn-dependent exopeptidases"/>
    <property type="match status" value="1"/>
</dbReference>
<keyword evidence="11" id="KW-1185">Reference proteome</keyword>
<evidence type="ECO:0000313" key="11">
    <source>
        <dbReference type="Proteomes" id="UP001515480"/>
    </source>
</evidence>
<evidence type="ECO:0000256" key="1">
    <source>
        <dbReference type="ARBA" id="ARBA00006173"/>
    </source>
</evidence>
<feature type="domain" description="Succinylglutamate desuccinylase/Aspartoacylase catalytic" evidence="9">
    <location>
        <begin position="18"/>
        <end position="220"/>
    </location>
</feature>
<dbReference type="PANTHER" id="PTHR15162:SF7">
    <property type="entry name" value="SUCCINYLGLUTAMATE DESUCCINYLASE"/>
    <property type="match status" value="1"/>
</dbReference>
<evidence type="ECO:0000256" key="4">
    <source>
        <dbReference type="ARBA" id="ARBA00022833"/>
    </source>
</evidence>
<dbReference type="PANTHER" id="PTHR15162">
    <property type="entry name" value="ASPARTOACYLASE"/>
    <property type="match status" value="1"/>
</dbReference>
<dbReference type="Gene3D" id="2.20.25.160">
    <property type="match status" value="1"/>
</dbReference>
<feature type="signal peptide" evidence="7">
    <location>
        <begin position="1"/>
        <end position="15"/>
    </location>
</feature>
<dbReference type="AlphaFoldDB" id="A0AB34JH97"/>
<dbReference type="EMBL" id="JBGBPQ010000008">
    <property type="protein sequence ID" value="KAL1520487.1"/>
    <property type="molecule type" value="Genomic_DNA"/>
</dbReference>
<dbReference type="PIRSF" id="PIRSF018001">
    <property type="entry name" value="Aspartoacylase"/>
    <property type="match status" value="1"/>
</dbReference>
<feature type="binding site" evidence="6">
    <location>
        <position position="31"/>
    </location>
    <ligand>
        <name>Zn(2+)</name>
        <dbReference type="ChEBI" id="CHEBI:29105"/>
    </ligand>
</feature>
<feature type="domain" description="AstE/AspA barrel-sandwich hybrid" evidence="8">
    <location>
        <begin position="246"/>
        <end position="317"/>
    </location>
</feature>
<dbReference type="Gene3D" id="3.40.630.10">
    <property type="entry name" value="Zn peptidases"/>
    <property type="match status" value="1"/>
</dbReference>
<keyword evidence="4 6" id="KW-0862">Zinc</keyword>
<sequence>MVSLACLFHAAAALAHPVKRVVVSGGTHGNEYTGVYVLKRISLNAEAMSARYPSLEIETLLANPLAHQTNRRFVDDDMNRMFTAERLARESPRGYEPRRAKEISDALGPKGEWRGAAGDGQAADLVVDLHTTTANMGCTIIVDSWCSFGMRAAAYASGQWDSACRRAGVSSAQYPLRVLTEDFTQAESPYLCSVGRHGLMIEVGPSAQGLLRASCIAATELALSLVFEFVDRCNRGDPPPLPPTLGVYVDVGSIPWPQQDDTLPEGVVHPSLQDADFVSLSKGGALFLMLDGTVVTYDGSFGDEVVPIFVNEAAYYYSQSGAGIGIATMREVSLQTE</sequence>
<dbReference type="Pfam" id="PF04952">
    <property type="entry name" value="AstE_AspA_hybrid"/>
    <property type="match status" value="1"/>
</dbReference>
<accession>A0AB34JH97</accession>
<keyword evidence="3" id="KW-0378">Hydrolase</keyword>
<evidence type="ECO:0000313" key="10">
    <source>
        <dbReference type="EMBL" id="KAL1520487.1"/>
    </source>
</evidence>
<evidence type="ECO:0000259" key="9">
    <source>
        <dbReference type="Pfam" id="PF24827"/>
    </source>
</evidence>
<evidence type="ECO:0000256" key="6">
    <source>
        <dbReference type="PIRSR" id="PIRSR018001-3"/>
    </source>
</evidence>
<dbReference type="Pfam" id="PF24827">
    <property type="entry name" value="AstE_AspA_cat"/>
    <property type="match status" value="1"/>
</dbReference>
<dbReference type="InterPro" id="IPR050178">
    <property type="entry name" value="AspA/AstE_fam"/>
</dbReference>
<feature type="active site" description="Proton donor/acceptor" evidence="5">
    <location>
        <position position="202"/>
    </location>
</feature>
<evidence type="ECO:0000256" key="7">
    <source>
        <dbReference type="SAM" id="SignalP"/>
    </source>
</evidence>
<dbReference type="NCBIfam" id="NF002601">
    <property type="entry name" value="PRK02259.1"/>
    <property type="match status" value="1"/>
</dbReference>
<dbReference type="InterPro" id="IPR016708">
    <property type="entry name" value="Aspartoacylase"/>
</dbReference>
<protein>
    <recommendedName>
        <fullName evidence="12">Aspartoacylase</fullName>
    </recommendedName>
</protein>
<proteinExistence type="inferred from homology"/>
<dbReference type="GO" id="GO:0016811">
    <property type="term" value="F:hydrolase activity, acting on carbon-nitrogen (but not peptide) bonds, in linear amides"/>
    <property type="evidence" value="ECO:0007669"/>
    <property type="project" value="InterPro"/>
</dbReference>
<keyword evidence="7" id="KW-0732">Signal</keyword>
<feature type="binding site" evidence="6">
    <location>
        <position position="28"/>
    </location>
    <ligand>
        <name>Zn(2+)</name>
        <dbReference type="ChEBI" id="CHEBI:29105"/>
    </ligand>
</feature>
<organism evidence="10 11">
    <name type="scientific">Prymnesium parvum</name>
    <name type="common">Toxic golden alga</name>
    <dbReference type="NCBI Taxonomy" id="97485"/>
    <lineage>
        <taxon>Eukaryota</taxon>
        <taxon>Haptista</taxon>
        <taxon>Haptophyta</taxon>
        <taxon>Prymnesiophyceae</taxon>
        <taxon>Prymnesiales</taxon>
        <taxon>Prymnesiaceae</taxon>
        <taxon>Prymnesium</taxon>
    </lineage>
</organism>
<feature type="binding site" evidence="6">
    <location>
        <position position="130"/>
    </location>
    <ligand>
        <name>Zn(2+)</name>
        <dbReference type="ChEBI" id="CHEBI:29105"/>
    </ligand>
</feature>
<dbReference type="InterPro" id="IPR055438">
    <property type="entry name" value="AstE_AspA_cat"/>
</dbReference>
<evidence type="ECO:0000259" key="8">
    <source>
        <dbReference type="Pfam" id="PF04952"/>
    </source>
</evidence>
<evidence type="ECO:0000256" key="5">
    <source>
        <dbReference type="PIRSR" id="PIRSR018001-1"/>
    </source>
</evidence>
<name>A0AB34JH97_PRYPA</name>
<comment type="cofactor">
    <cofactor evidence="6">
        <name>Zn(2+)</name>
        <dbReference type="ChEBI" id="CHEBI:29105"/>
    </cofactor>
    <text evidence="6">Binds 1 zinc ion per subunit.</text>
</comment>
<evidence type="ECO:0008006" key="12">
    <source>
        <dbReference type="Google" id="ProtNLM"/>
    </source>
</evidence>
<feature type="chain" id="PRO_5044276639" description="Aspartoacylase" evidence="7">
    <location>
        <begin position="16"/>
        <end position="337"/>
    </location>
</feature>
<dbReference type="GO" id="GO:0016788">
    <property type="term" value="F:hydrolase activity, acting on ester bonds"/>
    <property type="evidence" value="ECO:0007669"/>
    <property type="project" value="InterPro"/>
</dbReference>